<evidence type="ECO:0000313" key="8">
    <source>
        <dbReference type="Proteomes" id="UP000704762"/>
    </source>
</evidence>
<evidence type="ECO:0000313" key="7">
    <source>
        <dbReference type="EMBL" id="MBM7800428.1"/>
    </source>
</evidence>
<dbReference type="InterPro" id="IPR006094">
    <property type="entry name" value="Oxid_FAD_bind_N"/>
</dbReference>
<evidence type="ECO:0000256" key="5">
    <source>
        <dbReference type="ARBA" id="ARBA00023002"/>
    </source>
</evidence>
<name>A0ABS2RN36_9ACTN</name>
<dbReference type="InterPro" id="IPR006311">
    <property type="entry name" value="TAT_signal"/>
</dbReference>
<dbReference type="Gene3D" id="3.40.462.20">
    <property type="match status" value="1"/>
</dbReference>
<evidence type="ECO:0000256" key="4">
    <source>
        <dbReference type="ARBA" id="ARBA00022827"/>
    </source>
</evidence>
<dbReference type="SUPFAM" id="SSF56176">
    <property type="entry name" value="FAD-binding/transporter-associated domain-like"/>
    <property type="match status" value="1"/>
</dbReference>
<comment type="cofactor">
    <cofactor evidence="1">
        <name>FAD</name>
        <dbReference type="ChEBI" id="CHEBI:57692"/>
    </cofactor>
</comment>
<dbReference type="Pfam" id="PF01565">
    <property type="entry name" value="FAD_binding_4"/>
    <property type="match status" value="1"/>
</dbReference>
<keyword evidence="5" id="KW-0560">Oxidoreductase</keyword>
<proteinExistence type="inferred from homology"/>
<dbReference type="Gene3D" id="3.30.43.10">
    <property type="entry name" value="Uridine Diphospho-n-acetylenolpyruvylglucosamine Reductase, domain 2"/>
    <property type="match status" value="1"/>
</dbReference>
<dbReference type="Gene3D" id="3.30.465.10">
    <property type="match status" value="1"/>
</dbReference>
<dbReference type="InterPro" id="IPR016169">
    <property type="entry name" value="FAD-bd_PCMH_sub2"/>
</dbReference>
<dbReference type="PANTHER" id="PTHR42973:SF39">
    <property type="entry name" value="FAD-BINDING PCMH-TYPE DOMAIN-CONTAINING PROTEIN"/>
    <property type="match status" value="1"/>
</dbReference>
<dbReference type="InterPro" id="IPR036318">
    <property type="entry name" value="FAD-bd_PCMH-like_sf"/>
</dbReference>
<dbReference type="PROSITE" id="PS00862">
    <property type="entry name" value="OX2_COVAL_FAD"/>
    <property type="match status" value="1"/>
</dbReference>
<keyword evidence="4" id="KW-0274">FAD</keyword>
<dbReference type="EMBL" id="JAFBCF010000001">
    <property type="protein sequence ID" value="MBM7800428.1"/>
    <property type="molecule type" value="Genomic_DNA"/>
</dbReference>
<accession>A0ABS2RN36</accession>
<dbReference type="InterPro" id="IPR016167">
    <property type="entry name" value="FAD-bd_PCMH_sub1"/>
</dbReference>
<keyword evidence="3" id="KW-0285">Flavoprotein</keyword>
<evidence type="ECO:0000256" key="3">
    <source>
        <dbReference type="ARBA" id="ARBA00022630"/>
    </source>
</evidence>
<gene>
    <name evidence="7" type="ORF">JOE57_003349</name>
</gene>
<organism evidence="7 8">
    <name type="scientific">Microlunatus panaciterrae</name>
    <dbReference type="NCBI Taxonomy" id="400768"/>
    <lineage>
        <taxon>Bacteria</taxon>
        <taxon>Bacillati</taxon>
        <taxon>Actinomycetota</taxon>
        <taxon>Actinomycetes</taxon>
        <taxon>Propionibacteriales</taxon>
        <taxon>Propionibacteriaceae</taxon>
        <taxon>Microlunatus</taxon>
    </lineage>
</organism>
<dbReference type="PROSITE" id="PS51318">
    <property type="entry name" value="TAT"/>
    <property type="match status" value="1"/>
</dbReference>
<keyword evidence="8" id="KW-1185">Reference proteome</keyword>
<feature type="domain" description="FAD-binding PCMH-type" evidence="6">
    <location>
        <begin position="84"/>
        <end position="255"/>
    </location>
</feature>
<dbReference type="InterPro" id="IPR006093">
    <property type="entry name" value="Oxy_OxRdtase_FAD_BS"/>
</dbReference>
<comment type="caution">
    <text evidence="7">The sequence shown here is derived from an EMBL/GenBank/DDBJ whole genome shotgun (WGS) entry which is preliminary data.</text>
</comment>
<dbReference type="RefSeq" id="WP_204919740.1">
    <property type="nucleotide sequence ID" value="NZ_BAAAQP010000003.1"/>
</dbReference>
<protein>
    <submittedName>
        <fullName evidence="7">FAD/FMN-containing dehydrogenase</fullName>
    </submittedName>
</protein>
<evidence type="ECO:0000256" key="1">
    <source>
        <dbReference type="ARBA" id="ARBA00001974"/>
    </source>
</evidence>
<comment type="similarity">
    <text evidence="2">Belongs to the oxygen-dependent FAD-linked oxidoreductase family.</text>
</comment>
<evidence type="ECO:0000256" key="2">
    <source>
        <dbReference type="ARBA" id="ARBA00005466"/>
    </source>
</evidence>
<evidence type="ECO:0000259" key="6">
    <source>
        <dbReference type="PROSITE" id="PS51387"/>
    </source>
</evidence>
<dbReference type="PROSITE" id="PS51387">
    <property type="entry name" value="FAD_PCMH"/>
    <property type="match status" value="1"/>
</dbReference>
<dbReference type="Proteomes" id="UP000704762">
    <property type="component" value="Unassembled WGS sequence"/>
</dbReference>
<reference evidence="7 8" key="1">
    <citation type="submission" date="2021-01" db="EMBL/GenBank/DDBJ databases">
        <title>Sequencing the genomes of 1000 actinobacteria strains.</title>
        <authorList>
            <person name="Klenk H.-P."/>
        </authorList>
    </citation>
    <scope>NUCLEOTIDE SEQUENCE [LARGE SCALE GENOMIC DNA]</scope>
    <source>
        <strain evidence="7 8">DSM 18662</strain>
    </source>
</reference>
<dbReference type="PANTHER" id="PTHR42973">
    <property type="entry name" value="BINDING OXIDOREDUCTASE, PUTATIVE (AFU_ORTHOLOGUE AFUA_1G17690)-RELATED"/>
    <property type="match status" value="1"/>
</dbReference>
<dbReference type="InterPro" id="IPR050416">
    <property type="entry name" value="FAD-linked_Oxidoreductase"/>
</dbReference>
<dbReference type="InterPro" id="IPR016166">
    <property type="entry name" value="FAD-bd_PCMH"/>
</dbReference>
<sequence>MDGGPQDPISRRAILLAAVAGAVGVAAPPVAGDVGSLRASAQTTGHAPTAADWQALSTALRGPLFRPGDPGYGSVRRTFDPRRDSARPIAIAQVATSSDVSVTLAFARRHRLAIRPRSGGHSYVGDSTGTGVLVIDTRRMNALAYDPARHRLTVGAGARLAAVHELLDRHRRTIPTGTCPTVGVAGLTLGGGIGAETRLYGLTLDAVTAIRVVTPDGRVRLVSASREPDLFWALRGGGGDNFGIVTQFVFRTFPAHSAQFFFLRFSPAAAVHVIRGWQRRLGVMPRHCWANVHLEAAGGAVVPRIVGVVWGGSARTEANALIEAIGRAPVAVSYASRSHRDAVALLAGPRGSVRQSWSAGSDIIGRPLSRAKATALVAVVQDRARTGQPGVAILDPLGGAVRDGSRATSCFPWRHSMATVQWYVGLPSTASGAAVRSAQAFIRRGHASLGRSSVGGYVNYLERGRPLADYYGSSWSGLVKVSRRYDPAGMFSSRYSIPG</sequence>